<evidence type="ECO:0000313" key="1">
    <source>
        <dbReference type="EMBL" id="ALV06267.1"/>
    </source>
</evidence>
<evidence type="ECO:0000313" key="2">
    <source>
        <dbReference type="Proteomes" id="UP000060699"/>
    </source>
</evidence>
<accession>A0A0U3N210</accession>
<reference evidence="1 2" key="1">
    <citation type="submission" date="2015-12" db="EMBL/GenBank/DDBJ databases">
        <title>Complete genome of Roseateles depolymerans KCTC 42856.</title>
        <authorList>
            <person name="Kim K.M."/>
        </authorList>
    </citation>
    <scope>NUCLEOTIDE SEQUENCE [LARGE SCALE GENOMIC DNA]</scope>
    <source>
        <strain evidence="1 2">KCTC 42856</strain>
    </source>
</reference>
<dbReference type="PATRIC" id="fig|76731.3.peg.1829"/>
<dbReference type="EMBL" id="CP013729">
    <property type="protein sequence ID" value="ALV06267.1"/>
    <property type="molecule type" value="Genomic_DNA"/>
</dbReference>
<dbReference type="KEGG" id="rdp:RD2015_1786"/>
<proteinExistence type="predicted"/>
<organism evidence="1 2">
    <name type="scientific">Roseateles depolymerans</name>
    <dbReference type="NCBI Taxonomy" id="76731"/>
    <lineage>
        <taxon>Bacteria</taxon>
        <taxon>Pseudomonadati</taxon>
        <taxon>Pseudomonadota</taxon>
        <taxon>Betaproteobacteria</taxon>
        <taxon>Burkholderiales</taxon>
        <taxon>Sphaerotilaceae</taxon>
        <taxon>Roseateles</taxon>
    </lineage>
</organism>
<dbReference type="RefSeq" id="WP_232309968.1">
    <property type="nucleotide sequence ID" value="NZ_CP013729.1"/>
</dbReference>
<keyword evidence="2" id="KW-1185">Reference proteome</keyword>
<dbReference type="Proteomes" id="UP000060699">
    <property type="component" value="Chromosome"/>
</dbReference>
<dbReference type="STRING" id="76731.RD2015_1786"/>
<gene>
    <name evidence="1" type="ORF">RD2015_1786</name>
</gene>
<protein>
    <submittedName>
        <fullName evidence="1">Uncharacterized protein</fullName>
    </submittedName>
</protein>
<dbReference type="AlphaFoldDB" id="A0A0U3N210"/>
<name>A0A0U3N210_9BURK</name>
<sequence>MSAPKINVSVNVPGVAMSATPNAQPSVDLEQPLQEVESCLNLLGDALHRRDTQAIELHAASLHLALARAIEQFTLAARSGTVPAGLRTRLVQAGGRVAAQRESLARATAALDRAIDVLMPGEPSGLYGASGKSERKSALSGGSIQA</sequence>